<dbReference type="STRING" id="320771.Cflav_PD2365"/>
<gene>
    <name evidence="1" type="ORF">Cflav_PD2365</name>
</gene>
<comment type="caution">
    <text evidence="1">The sequence shown here is derived from an EMBL/GenBank/DDBJ whole genome shotgun (WGS) entry which is preliminary data.</text>
</comment>
<reference evidence="1 2" key="1">
    <citation type="journal article" date="2011" name="J. Bacteriol.">
        <title>Genome sequence of 'Pedosphaera parvula' Ellin514, an aerobic Verrucomicrobial isolate from pasture soil.</title>
        <authorList>
            <person name="Kant R."/>
            <person name="van Passel M.W."/>
            <person name="Sangwan P."/>
            <person name="Palva A."/>
            <person name="Lucas S."/>
            <person name="Copeland A."/>
            <person name="Lapidus A."/>
            <person name="Glavina Del Rio T."/>
            <person name="Dalin E."/>
            <person name="Tice H."/>
            <person name="Bruce D."/>
            <person name="Goodwin L."/>
            <person name="Pitluck S."/>
            <person name="Chertkov O."/>
            <person name="Larimer F.W."/>
            <person name="Land M.L."/>
            <person name="Hauser L."/>
            <person name="Brettin T.S."/>
            <person name="Detter J.C."/>
            <person name="Han S."/>
            <person name="de Vos W.M."/>
            <person name="Janssen P.H."/>
            <person name="Smidt H."/>
        </authorList>
    </citation>
    <scope>NUCLEOTIDE SEQUENCE [LARGE SCALE GENOMIC DNA]</scope>
    <source>
        <strain evidence="1 2">Ellin514</strain>
    </source>
</reference>
<name>B9XL27_PEDPL</name>
<protein>
    <submittedName>
        <fullName evidence="1">Uncharacterized protein</fullName>
    </submittedName>
</protein>
<sequence length="55" mass="6092">MSIRLKYLNTNLESSNCFSKTLPGLPPFVAAVGLGFIRRAFPILPALMHHAYGLF</sequence>
<organism evidence="1 2">
    <name type="scientific">Pedosphaera parvula (strain Ellin514)</name>
    <dbReference type="NCBI Taxonomy" id="320771"/>
    <lineage>
        <taxon>Bacteria</taxon>
        <taxon>Pseudomonadati</taxon>
        <taxon>Verrucomicrobiota</taxon>
        <taxon>Pedosphaerae</taxon>
        <taxon>Pedosphaerales</taxon>
        <taxon>Pedosphaeraceae</taxon>
        <taxon>Pedosphaera</taxon>
    </lineage>
</organism>
<dbReference type="AlphaFoldDB" id="B9XL27"/>
<keyword evidence="2" id="KW-1185">Reference proteome</keyword>
<proteinExistence type="predicted"/>
<accession>B9XL27</accession>
<evidence type="ECO:0000313" key="2">
    <source>
        <dbReference type="Proteomes" id="UP000003688"/>
    </source>
</evidence>
<dbReference type="EMBL" id="ABOX02000027">
    <property type="protein sequence ID" value="EEF59521.1"/>
    <property type="molecule type" value="Genomic_DNA"/>
</dbReference>
<evidence type="ECO:0000313" key="1">
    <source>
        <dbReference type="EMBL" id="EEF59521.1"/>
    </source>
</evidence>
<dbReference type="Proteomes" id="UP000003688">
    <property type="component" value="Unassembled WGS sequence"/>
</dbReference>